<comment type="caution">
    <text evidence="2">The sequence shown here is derived from an EMBL/GenBank/DDBJ whole genome shotgun (WGS) entry which is preliminary data.</text>
</comment>
<accession>A0ABV3FW91</accession>
<dbReference type="EMBL" id="JBFAKC010000008">
    <property type="protein sequence ID" value="MEV0709692.1"/>
    <property type="molecule type" value="Genomic_DNA"/>
</dbReference>
<evidence type="ECO:0000256" key="1">
    <source>
        <dbReference type="SAM" id="SignalP"/>
    </source>
</evidence>
<proteinExistence type="predicted"/>
<feature type="chain" id="PRO_5045532627" description="Ig-like domain-containing protein" evidence="1">
    <location>
        <begin position="32"/>
        <end position="145"/>
    </location>
</feature>
<name>A0ABV3FW91_9NOCA</name>
<gene>
    <name evidence="2" type="ORF">AB0I48_19185</name>
</gene>
<evidence type="ECO:0000313" key="3">
    <source>
        <dbReference type="Proteomes" id="UP001551695"/>
    </source>
</evidence>
<organism evidence="2 3">
    <name type="scientific">Nocardia aurea</name>
    <dbReference type="NCBI Taxonomy" id="2144174"/>
    <lineage>
        <taxon>Bacteria</taxon>
        <taxon>Bacillati</taxon>
        <taxon>Actinomycetota</taxon>
        <taxon>Actinomycetes</taxon>
        <taxon>Mycobacteriales</taxon>
        <taxon>Nocardiaceae</taxon>
        <taxon>Nocardia</taxon>
    </lineage>
</organism>
<protein>
    <recommendedName>
        <fullName evidence="4">Ig-like domain-containing protein</fullName>
    </recommendedName>
</protein>
<keyword evidence="3" id="KW-1185">Reference proteome</keyword>
<reference evidence="2 3" key="1">
    <citation type="submission" date="2024-06" db="EMBL/GenBank/DDBJ databases">
        <title>The Natural Products Discovery Center: Release of the First 8490 Sequenced Strains for Exploring Actinobacteria Biosynthetic Diversity.</title>
        <authorList>
            <person name="Kalkreuter E."/>
            <person name="Kautsar S.A."/>
            <person name="Yang D."/>
            <person name="Bader C.D."/>
            <person name="Teijaro C.N."/>
            <person name="Fluegel L."/>
            <person name="Davis C.M."/>
            <person name="Simpson J.R."/>
            <person name="Lauterbach L."/>
            <person name="Steele A.D."/>
            <person name="Gui C."/>
            <person name="Meng S."/>
            <person name="Li G."/>
            <person name="Viehrig K."/>
            <person name="Ye F."/>
            <person name="Su P."/>
            <person name="Kiefer A.F."/>
            <person name="Nichols A."/>
            <person name="Cepeda A.J."/>
            <person name="Yan W."/>
            <person name="Fan B."/>
            <person name="Jiang Y."/>
            <person name="Adhikari A."/>
            <person name="Zheng C.-J."/>
            <person name="Schuster L."/>
            <person name="Cowan T.M."/>
            <person name="Smanski M.J."/>
            <person name="Chevrette M.G."/>
            <person name="De Carvalho L.P.S."/>
            <person name="Shen B."/>
        </authorList>
    </citation>
    <scope>NUCLEOTIDE SEQUENCE [LARGE SCALE GENOMIC DNA]</scope>
    <source>
        <strain evidence="2 3">NPDC050403</strain>
    </source>
</reference>
<feature type="signal peptide" evidence="1">
    <location>
        <begin position="1"/>
        <end position="31"/>
    </location>
</feature>
<evidence type="ECO:0008006" key="4">
    <source>
        <dbReference type="Google" id="ProtNLM"/>
    </source>
</evidence>
<sequence length="145" mass="14581">MTRFMSRITVGAAALLATAAAVVVAGASAQAEVTSVSVAAGPEGLAVGCRYTVTAAVTDAVIAPGTVFFMVAGGVIPGNGERIPAAAVHHPENNTVTVTWTPTRVGAQNLVAIQSEPGRYTSSQYIAVDVRHTGIDTGSSCQVIG</sequence>
<evidence type="ECO:0000313" key="2">
    <source>
        <dbReference type="EMBL" id="MEV0709692.1"/>
    </source>
</evidence>
<keyword evidence="1" id="KW-0732">Signal</keyword>
<dbReference type="RefSeq" id="WP_357785425.1">
    <property type="nucleotide sequence ID" value="NZ_JBFAKC010000008.1"/>
</dbReference>
<dbReference type="Proteomes" id="UP001551695">
    <property type="component" value="Unassembled WGS sequence"/>
</dbReference>